<sequence>MPRNINPDPIAVYPAGTRIDSIRIYDRSTKVAFTCSEHPGGPVWVSKDPRISSWFVRTAEDESKHDCGCKTNKMVTASEYAPTRNG</sequence>
<protein>
    <submittedName>
        <fullName evidence="1">Uncharacterized protein</fullName>
    </submittedName>
</protein>
<accession>A0AA49H162</accession>
<evidence type="ECO:0000313" key="1">
    <source>
        <dbReference type="EMBL" id="UKH48323.1"/>
    </source>
</evidence>
<dbReference type="Proteomes" id="UP001179340">
    <property type="component" value="Segment"/>
</dbReference>
<name>A0AA49H162_9CAUD</name>
<keyword evidence="2" id="KW-1185">Reference proteome</keyword>
<reference evidence="1" key="1">
    <citation type="submission" date="2021-12" db="EMBL/GenBank/DDBJ databases">
        <authorList>
            <person name="Isenhart S.H."/>
            <person name="Brown D.K."/>
            <person name="Allen M.J."/>
            <person name="Garcia C.A."/>
            <person name="Bollivar D.W."/>
            <person name="Garlena R.A."/>
            <person name="Russell D.A."/>
            <person name="Jacobs-Sera D."/>
            <person name="Hatfull G.F."/>
        </authorList>
    </citation>
    <scope>NUCLEOTIDE SEQUENCE</scope>
</reference>
<proteinExistence type="predicted"/>
<organism evidence="1 2">
    <name type="scientific">Arthrobacter phage Lilmac1015</name>
    <dbReference type="NCBI Taxonomy" id="2912653"/>
    <lineage>
        <taxon>Viruses</taxon>
        <taxon>Duplodnaviria</taxon>
        <taxon>Heunggongvirae</taxon>
        <taxon>Uroviricota</taxon>
        <taxon>Caudoviricetes</taxon>
        <taxon>Berryhillviridae</taxon>
        <taxon>Lilmacvirus</taxon>
        <taxon>Lilmacvirus lilmac1015</taxon>
    </lineage>
</organism>
<dbReference type="EMBL" id="OL742560">
    <property type="protein sequence ID" value="UKH48323.1"/>
    <property type="molecule type" value="Genomic_DNA"/>
</dbReference>
<gene>
    <name evidence="1" type="primary">37</name>
    <name evidence="1" type="ORF">SEA_LILMAC1015_37</name>
</gene>
<evidence type="ECO:0000313" key="2">
    <source>
        <dbReference type="Proteomes" id="UP001179340"/>
    </source>
</evidence>